<sequence length="467" mass="53556">MYISKLELNNFRKFEKLTLKFDKDSTSNINVFIGSNGSGKSTALEAIEYLLQRFTQRSARQSYKNPFTFADITNTYDGGYGESSIELEVILGNQYNSNYEKSDIFSWKIPVNRFDRVYSEKVSRVSLNEIDRLVSKVNSDANLESDIQELPAIMSYRVDRSSIVIPRRNTGRSLKTPIGYYKSLFSKQTSFRNFFEWFEDIENIENQFRVSEINGYGARITPELRNSVEQIKAVRYAIESFMDGFYGLHVDRTSPKSINIYKNGEMFTINQLSHGEKILLALVGDIAKNLVICNPQNENPLDATGIVLIDEVDLHLHPKWQMDILDKLSKTFRNCQFIVTTHSPLVINTADNVNVYNFDDIINGEKLRPQTYLGWSANQMYKQMGANFMENRIYETLNQISYKIDQAANDKKAIASAKSKLNDLVDEIPTAKNEKLDELRERVNLVSSIVSSDEIISSDAFNRIFGE</sequence>
<name>A0ABP9BHV5_9MICC</name>
<protein>
    <submittedName>
        <fullName evidence="3">AAA family ATPase</fullName>
    </submittedName>
</protein>
<dbReference type="InterPro" id="IPR051396">
    <property type="entry name" value="Bact_Antivir_Def_Nuclease"/>
</dbReference>
<dbReference type="InterPro" id="IPR003959">
    <property type="entry name" value="ATPase_AAA_core"/>
</dbReference>
<gene>
    <name evidence="3" type="ORF">GCM10023352_13790</name>
</gene>
<dbReference type="SMART" id="SM00382">
    <property type="entry name" value="AAA"/>
    <property type="match status" value="1"/>
</dbReference>
<evidence type="ECO:0000259" key="2">
    <source>
        <dbReference type="SMART" id="SM00382"/>
    </source>
</evidence>
<evidence type="ECO:0000256" key="1">
    <source>
        <dbReference type="SAM" id="Coils"/>
    </source>
</evidence>
<dbReference type="PANTHER" id="PTHR43581">
    <property type="entry name" value="ATP/GTP PHOSPHATASE"/>
    <property type="match status" value="1"/>
</dbReference>
<dbReference type="InterPro" id="IPR003593">
    <property type="entry name" value="AAA+_ATPase"/>
</dbReference>
<keyword evidence="4" id="KW-1185">Reference proteome</keyword>
<accession>A0ABP9BHV5</accession>
<dbReference type="EMBL" id="BAABKP010000002">
    <property type="protein sequence ID" value="GAA4795751.1"/>
    <property type="molecule type" value="Genomic_DNA"/>
</dbReference>
<dbReference type="InterPro" id="IPR027417">
    <property type="entry name" value="P-loop_NTPase"/>
</dbReference>
<dbReference type="Proteomes" id="UP001500187">
    <property type="component" value="Unassembled WGS sequence"/>
</dbReference>
<feature type="coiled-coil region" evidence="1">
    <location>
        <begin position="407"/>
        <end position="434"/>
    </location>
</feature>
<dbReference type="Gene3D" id="3.40.50.300">
    <property type="entry name" value="P-loop containing nucleotide triphosphate hydrolases"/>
    <property type="match status" value="1"/>
</dbReference>
<dbReference type="RefSeq" id="WP_345445966.1">
    <property type="nucleotide sequence ID" value="NZ_BAABKP010000002.1"/>
</dbReference>
<feature type="domain" description="AAA+ ATPase" evidence="2">
    <location>
        <begin position="26"/>
        <end position="368"/>
    </location>
</feature>
<comment type="caution">
    <text evidence="3">The sequence shown here is derived from an EMBL/GenBank/DDBJ whole genome shotgun (WGS) entry which is preliminary data.</text>
</comment>
<evidence type="ECO:0000313" key="3">
    <source>
        <dbReference type="EMBL" id="GAA4795751.1"/>
    </source>
</evidence>
<dbReference type="SUPFAM" id="SSF52540">
    <property type="entry name" value="P-loop containing nucleoside triphosphate hydrolases"/>
    <property type="match status" value="1"/>
</dbReference>
<dbReference type="Pfam" id="PF13304">
    <property type="entry name" value="AAA_21"/>
    <property type="match status" value="1"/>
</dbReference>
<evidence type="ECO:0000313" key="4">
    <source>
        <dbReference type="Proteomes" id="UP001500187"/>
    </source>
</evidence>
<reference evidence="4" key="1">
    <citation type="journal article" date="2019" name="Int. J. Syst. Evol. Microbiol.">
        <title>The Global Catalogue of Microorganisms (GCM) 10K type strain sequencing project: providing services to taxonomists for standard genome sequencing and annotation.</title>
        <authorList>
            <consortium name="The Broad Institute Genomics Platform"/>
            <consortium name="The Broad Institute Genome Sequencing Center for Infectious Disease"/>
            <person name="Wu L."/>
            <person name="Ma J."/>
        </authorList>
    </citation>
    <scope>NUCLEOTIDE SEQUENCE [LARGE SCALE GENOMIC DNA]</scope>
    <source>
        <strain evidence="4">JCM 18541</strain>
    </source>
</reference>
<dbReference type="PANTHER" id="PTHR43581:SF2">
    <property type="entry name" value="EXCINUCLEASE ATPASE SUBUNIT"/>
    <property type="match status" value="1"/>
</dbReference>
<proteinExistence type="predicted"/>
<keyword evidence="1" id="KW-0175">Coiled coil</keyword>
<organism evidence="3 4">
    <name type="scientific">Rothia endophytica</name>
    <dbReference type="NCBI Taxonomy" id="1324766"/>
    <lineage>
        <taxon>Bacteria</taxon>
        <taxon>Bacillati</taxon>
        <taxon>Actinomycetota</taxon>
        <taxon>Actinomycetes</taxon>
        <taxon>Micrococcales</taxon>
        <taxon>Micrococcaceae</taxon>
        <taxon>Rothia</taxon>
    </lineage>
</organism>